<keyword evidence="1" id="KW-0732">Signal</keyword>
<comment type="caution">
    <text evidence="3">The sequence shown here is derived from an EMBL/GenBank/DDBJ whole genome shotgun (WGS) entry which is preliminary data.</text>
</comment>
<gene>
    <name evidence="3" type="ORF">DealDRAFT_0136</name>
</gene>
<dbReference type="InterPro" id="IPR019606">
    <property type="entry name" value="GerMN"/>
</dbReference>
<dbReference type="AlphaFoldDB" id="C0GCC7"/>
<sequence>MNKVTKRISVFITLALLFAVLSGCRVNGPDPDPEPIGDNDIPPPPAVSEELAGLLPQQEGFEWHYSGFAEYGHTMSLDSVTEMEGQRKYHISGEVYDASDGESQLEFSLLISYIVDEDSMVQVKTEEAMLDSKFDRLTLIKTPLAAGTSWQEQVTDKEGNEAAITGMITGVNIEDGIKVYTVRHEEQNSQYWEERVIKEGAGIQSFERLMDFGDDPFTAGYYIFIPATDPNPEPNREPFEYSLNLYFFLPDGSGVRLERRVVTMTDLGVARRAMNELIAGPQSEYLGRSVPQETRLLGIRIEDGICYVDFSSELRDNHPGGSLGELLTIASIVNTLTEFSSIDQVQILIEGQIGESIGGHVELYEPIGRMEHNIN</sequence>
<dbReference type="SMART" id="SM00909">
    <property type="entry name" value="Germane"/>
    <property type="match status" value="1"/>
</dbReference>
<protein>
    <recommendedName>
        <fullName evidence="2">GerMN domain-containing protein</fullName>
    </recommendedName>
</protein>
<proteinExistence type="predicted"/>
<feature type="signal peptide" evidence="1">
    <location>
        <begin position="1"/>
        <end position="28"/>
    </location>
</feature>
<reference evidence="3 4" key="1">
    <citation type="submission" date="2009-02" db="EMBL/GenBank/DDBJ databases">
        <title>Sequencing of the draft genome and assembly of Dethiobacter alkaliphilus AHT 1.</title>
        <authorList>
            <consortium name="US DOE Joint Genome Institute (JGI-PGF)"/>
            <person name="Lucas S."/>
            <person name="Copeland A."/>
            <person name="Lapidus A."/>
            <person name="Glavina del Rio T."/>
            <person name="Dalin E."/>
            <person name="Tice H."/>
            <person name="Bruce D."/>
            <person name="Goodwin L."/>
            <person name="Pitluck S."/>
            <person name="Larimer F."/>
            <person name="Land M.L."/>
            <person name="Hauser L."/>
            <person name="Muyzer G."/>
        </authorList>
    </citation>
    <scope>NUCLEOTIDE SEQUENCE [LARGE SCALE GENOMIC DNA]</scope>
    <source>
        <strain evidence="3 4">AHT 1</strain>
    </source>
</reference>
<dbReference type="STRING" id="555088.DealDRAFT_0136"/>
<dbReference type="Pfam" id="PF10646">
    <property type="entry name" value="Germane"/>
    <property type="match status" value="1"/>
</dbReference>
<dbReference type="EMBL" id="ACJM01000001">
    <property type="protein sequence ID" value="EEG78862.1"/>
    <property type="molecule type" value="Genomic_DNA"/>
</dbReference>
<accession>C0GCC7</accession>
<name>C0GCC7_DETAL</name>
<evidence type="ECO:0000259" key="2">
    <source>
        <dbReference type="SMART" id="SM00909"/>
    </source>
</evidence>
<dbReference type="Proteomes" id="UP000006443">
    <property type="component" value="Unassembled WGS sequence"/>
</dbReference>
<evidence type="ECO:0000256" key="1">
    <source>
        <dbReference type="SAM" id="SignalP"/>
    </source>
</evidence>
<feature type="domain" description="GerMN" evidence="2">
    <location>
        <begin position="270"/>
        <end position="358"/>
    </location>
</feature>
<dbReference type="RefSeq" id="WP_008513888.1">
    <property type="nucleotide sequence ID" value="NZ_ACJM01000001.1"/>
</dbReference>
<keyword evidence="4" id="KW-1185">Reference proteome</keyword>
<evidence type="ECO:0000313" key="4">
    <source>
        <dbReference type="Proteomes" id="UP000006443"/>
    </source>
</evidence>
<dbReference type="PROSITE" id="PS51257">
    <property type="entry name" value="PROKAR_LIPOPROTEIN"/>
    <property type="match status" value="1"/>
</dbReference>
<evidence type="ECO:0000313" key="3">
    <source>
        <dbReference type="EMBL" id="EEG78862.1"/>
    </source>
</evidence>
<organism evidence="3 4">
    <name type="scientific">Dethiobacter alkaliphilus AHT 1</name>
    <dbReference type="NCBI Taxonomy" id="555088"/>
    <lineage>
        <taxon>Bacteria</taxon>
        <taxon>Bacillati</taxon>
        <taxon>Bacillota</taxon>
        <taxon>Dethiobacteria</taxon>
        <taxon>Dethiobacterales</taxon>
        <taxon>Dethiobacteraceae</taxon>
        <taxon>Dethiobacter</taxon>
    </lineage>
</organism>
<feature type="chain" id="PRO_5002898599" description="GerMN domain-containing protein" evidence="1">
    <location>
        <begin position="29"/>
        <end position="375"/>
    </location>
</feature>
<dbReference type="eggNOG" id="COG5401">
    <property type="taxonomic scope" value="Bacteria"/>
</dbReference>